<proteinExistence type="predicted"/>
<evidence type="ECO:0000313" key="2">
    <source>
        <dbReference type="Proteomes" id="UP001458880"/>
    </source>
</evidence>
<gene>
    <name evidence="1" type="ORF">QE152_g10912</name>
</gene>
<sequence length="96" mass="10610">MTSSGLVDGLVKTVAVGLIRDSSYLLPAFAAAVIESSRGKKEQIKMGGRRRSRSESMIKIEQQKKQSKLWFEEANNQVKSDNLEKALTSYSKVSST</sequence>
<protein>
    <submittedName>
        <fullName evidence="1">Uncharacterized protein</fullName>
    </submittedName>
</protein>
<organism evidence="1 2">
    <name type="scientific">Popillia japonica</name>
    <name type="common">Japanese beetle</name>
    <dbReference type="NCBI Taxonomy" id="7064"/>
    <lineage>
        <taxon>Eukaryota</taxon>
        <taxon>Metazoa</taxon>
        <taxon>Ecdysozoa</taxon>
        <taxon>Arthropoda</taxon>
        <taxon>Hexapoda</taxon>
        <taxon>Insecta</taxon>
        <taxon>Pterygota</taxon>
        <taxon>Neoptera</taxon>
        <taxon>Endopterygota</taxon>
        <taxon>Coleoptera</taxon>
        <taxon>Polyphaga</taxon>
        <taxon>Scarabaeiformia</taxon>
        <taxon>Scarabaeidae</taxon>
        <taxon>Rutelinae</taxon>
        <taxon>Popillia</taxon>
    </lineage>
</organism>
<name>A0AAW1LSB5_POPJA</name>
<accession>A0AAW1LSB5</accession>
<evidence type="ECO:0000313" key="1">
    <source>
        <dbReference type="EMBL" id="KAK9737239.1"/>
    </source>
</evidence>
<dbReference type="Proteomes" id="UP001458880">
    <property type="component" value="Unassembled WGS sequence"/>
</dbReference>
<dbReference type="AlphaFoldDB" id="A0AAW1LSB5"/>
<dbReference type="EMBL" id="JASPKY010000103">
    <property type="protein sequence ID" value="KAK9737239.1"/>
    <property type="molecule type" value="Genomic_DNA"/>
</dbReference>
<comment type="caution">
    <text evidence="1">The sequence shown here is derived from an EMBL/GenBank/DDBJ whole genome shotgun (WGS) entry which is preliminary data.</text>
</comment>
<reference evidence="1 2" key="1">
    <citation type="journal article" date="2024" name="BMC Genomics">
        <title>De novo assembly and annotation of Popillia japonica's genome with initial clues to its potential as an invasive pest.</title>
        <authorList>
            <person name="Cucini C."/>
            <person name="Boschi S."/>
            <person name="Funari R."/>
            <person name="Cardaioli E."/>
            <person name="Iannotti N."/>
            <person name="Marturano G."/>
            <person name="Paoli F."/>
            <person name="Bruttini M."/>
            <person name="Carapelli A."/>
            <person name="Frati F."/>
            <person name="Nardi F."/>
        </authorList>
    </citation>
    <scope>NUCLEOTIDE SEQUENCE [LARGE SCALE GENOMIC DNA]</scope>
    <source>
        <strain evidence="1">DMR45628</strain>
    </source>
</reference>
<keyword evidence="2" id="KW-1185">Reference proteome</keyword>